<dbReference type="InterPro" id="IPR013763">
    <property type="entry name" value="Cyclin-like_dom"/>
</dbReference>
<keyword evidence="16" id="KW-1185">Reference proteome</keyword>
<evidence type="ECO:0000256" key="6">
    <source>
        <dbReference type="ARBA" id="ARBA00022833"/>
    </source>
</evidence>
<feature type="compositionally biased region" description="Basic residues" evidence="14">
    <location>
        <begin position="478"/>
        <end position="488"/>
    </location>
</feature>
<feature type="region of interest" description="Disordered" evidence="14">
    <location>
        <begin position="521"/>
        <end position="659"/>
    </location>
</feature>
<evidence type="ECO:0000256" key="2">
    <source>
        <dbReference type="ARBA" id="ARBA00010857"/>
    </source>
</evidence>
<dbReference type="InterPro" id="IPR000812">
    <property type="entry name" value="TFIIB"/>
</dbReference>
<dbReference type="CDD" id="cd20554">
    <property type="entry name" value="CYCLIN_TFIIIB90_rpt2"/>
    <property type="match status" value="1"/>
</dbReference>
<dbReference type="PROSITE" id="PS51134">
    <property type="entry name" value="ZF_TFIIB"/>
    <property type="match status" value="1"/>
</dbReference>
<reference evidence="17" key="1">
    <citation type="submission" date="2025-08" db="UniProtKB">
        <authorList>
            <consortium name="RefSeq"/>
        </authorList>
    </citation>
    <scope>IDENTIFICATION</scope>
    <source>
        <tissue evidence="17">Whole body pupa</tissue>
    </source>
</reference>
<feature type="coiled-coil region" evidence="13">
    <location>
        <begin position="300"/>
        <end position="327"/>
    </location>
</feature>
<sequence>MSSGVKCRNCGSTDIEEDNARGDRVCTNCGSVLEDSLIVSEVQFEDAGHGAAAIGQFVSADSAGGATNYGYGKFQVGSGSESREVTIKKAKKEITHLCQQLQLTQHYIDTALNFFRMALIRHLTRGRKSTHIYAACVYITCRTEGTSHLLIDISDVQQICSYELGRTYLKLSNALCINIPSVDPCLYIMRFANRLQFGAKTHEVSMTALRIVQRMKKDSIHSGRRPTGLCGAALLIAARMHEFSRTIVDVVKIVKIHESTLRKRLTEFADTPSSSLTLDEFMSVDLEAEQDPPAFKAARKKDRERIKEIGENELSELQKQIDLYLEKEQSKCHRGIVKRLTGSSDLNEDDFEDKETAEFIEKSNLEAIQECLAGSPELAKAAPKSQKLVIEGLKPDIESICRLTASEVKECEESKNPQRDEELDLEGLDDEEINNYILTHEEAEYKNQMWKALNAEYLKEMKEKEERLAKEKEEGKPEKKKRKPRKKVIGPSSTAGEAIEKMLQEKKISTKINYEILRTLTEGASGAASGKTDNALPGDVADPEENKEEAKVIDPKDLPVIVETGPIHRKTGRGKPNYSIPGPPAKMSKVELGLPVAEPESKQEPIVLDKDDVDDEDLDADLEPDAEPEPDPEKEYSSLKDMLNDGEDDDYYGYDEENY</sequence>
<feature type="compositionally biased region" description="Basic and acidic residues" evidence="14">
    <location>
        <begin position="465"/>
        <end position="477"/>
    </location>
</feature>
<evidence type="ECO:0000256" key="4">
    <source>
        <dbReference type="ARBA" id="ARBA00022737"/>
    </source>
</evidence>
<keyword evidence="6" id="KW-0862">Zinc</keyword>
<dbReference type="PANTHER" id="PTHR11618:SF4">
    <property type="entry name" value="TRANSCRIPTION FACTOR IIIB 90 KDA SUBUNIT"/>
    <property type="match status" value="1"/>
</dbReference>
<dbReference type="FunFam" id="2.20.25.10:FF:000012">
    <property type="entry name" value="Putative transcription factor IIIB 90 kDa subunit"/>
    <property type="match status" value="1"/>
</dbReference>
<dbReference type="RefSeq" id="XP_037894910.1">
    <property type="nucleotide sequence ID" value="XM_038038982.1"/>
</dbReference>
<dbReference type="GO" id="GO:0017025">
    <property type="term" value="F:TBP-class protein binding"/>
    <property type="evidence" value="ECO:0007669"/>
    <property type="project" value="InterPro"/>
</dbReference>
<dbReference type="Pfam" id="PF00382">
    <property type="entry name" value="TFIIB"/>
    <property type="match status" value="2"/>
</dbReference>
<dbReference type="Proteomes" id="UP000092443">
    <property type="component" value="Unplaced"/>
</dbReference>
<dbReference type="GeneID" id="119640759"/>
<keyword evidence="4" id="KW-0677">Repeat</keyword>
<dbReference type="InterPro" id="IPR013150">
    <property type="entry name" value="TFIIB_cyclin"/>
</dbReference>
<dbReference type="AlphaFoldDB" id="A0A9C5ZFE5"/>
<evidence type="ECO:0000256" key="13">
    <source>
        <dbReference type="SAM" id="Coils"/>
    </source>
</evidence>
<feature type="domain" description="TFIIB-type" evidence="15">
    <location>
        <begin position="3"/>
        <end position="34"/>
    </location>
</feature>
<dbReference type="CDD" id="cd20553">
    <property type="entry name" value="CYCLIN_TFIIIB90_rpt1"/>
    <property type="match status" value="1"/>
</dbReference>
<dbReference type="GO" id="GO:0001006">
    <property type="term" value="F:RNA polymerase III type 3 promoter sequence-specific DNA binding"/>
    <property type="evidence" value="ECO:0007669"/>
    <property type="project" value="TreeGrafter"/>
</dbReference>
<dbReference type="GO" id="GO:0070897">
    <property type="term" value="P:transcription preinitiation complex assembly"/>
    <property type="evidence" value="ECO:0007669"/>
    <property type="project" value="InterPro"/>
</dbReference>
<evidence type="ECO:0000256" key="5">
    <source>
        <dbReference type="ARBA" id="ARBA00022771"/>
    </source>
</evidence>
<dbReference type="SMART" id="SM00385">
    <property type="entry name" value="CYCLIN"/>
    <property type="match status" value="2"/>
</dbReference>
<comment type="similarity">
    <text evidence="2">Belongs to the TFIIB family.</text>
</comment>
<dbReference type="GO" id="GO:0097550">
    <property type="term" value="C:transcription preinitiation complex"/>
    <property type="evidence" value="ECO:0007669"/>
    <property type="project" value="TreeGrafter"/>
</dbReference>
<evidence type="ECO:0000256" key="7">
    <source>
        <dbReference type="ARBA" id="ARBA00023015"/>
    </source>
</evidence>
<organism evidence="16 17">
    <name type="scientific">Glossina fuscipes</name>
    <dbReference type="NCBI Taxonomy" id="7396"/>
    <lineage>
        <taxon>Eukaryota</taxon>
        <taxon>Metazoa</taxon>
        <taxon>Ecdysozoa</taxon>
        <taxon>Arthropoda</taxon>
        <taxon>Hexapoda</taxon>
        <taxon>Insecta</taxon>
        <taxon>Pterygota</taxon>
        <taxon>Neoptera</taxon>
        <taxon>Endopterygota</taxon>
        <taxon>Diptera</taxon>
        <taxon>Brachycera</taxon>
        <taxon>Muscomorpha</taxon>
        <taxon>Hippoboscoidea</taxon>
        <taxon>Glossinidae</taxon>
        <taxon>Glossina</taxon>
    </lineage>
</organism>
<evidence type="ECO:0000256" key="9">
    <source>
        <dbReference type="ARBA" id="ARBA00023163"/>
    </source>
</evidence>
<dbReference type="FunFam" id="1.10.472.10:FF:000007">
    <property type="entry name" value="Transcription factor IIIB 90 kDa subunit"/>
    <property type="match status" value="1"/>
</dbReference>
<evidence type="ECO:0000313" key="16">
    <source>
        <dbReference type="Proteomes" id="UP000092443"/>
    </source>
</evidence>
<feature type="compositionally biased region" description="Basic and acidic residues" evidence="14">
    <location>
        <begin position="548"/>
        <end position="557"/>
    </location>
</feature>
<evidence type="ECO:0000256" key="10">
    <source>
        <dbReference type="ARBA" id="ARBA00023242"/>
    </source>
</evidence>
<dbReference type="PRINTS" id="PR00685">
    <property type="entry name" value="TIFACTORIIB"/>
</dbReference>
<evidence type="ECO:0000313" key="17">
    <source>
        <dbReference type="RefSeq" id="XP_037894910.1"/>
    </source>
</evidence>
<feature type="compositionally biased region" description="Acidic residues" evidence="14">
    <location>
        <begin position="611"/>
        <end position="630"/>
    </location>
</feature>
<dbReference type="Gene3D" id="1.20.5.650">
    <property type="entry name" value="Single helix bin"/>
    <property type="match status" value="1"/>
</dbReference>
<dbReference type="GO" id="GO:0008270">
    <property type="term" value="F:zinc ion binding"/>
    <property type="evidence" value="ECO:0007669"/>
    <property type="project" value="UniProtKB-KW"/>
</dbReference>
<evidence type="ECO:0000256" key="8">
    <source>
        <dbReference type="ARBA" id="ARBA00023159"/>
    </source>
</evidence>
<gene>
    <name evidence="17" type="primary">LOC119640759</name>
</gene>
<dbReference type="GO" id="GO:0000995">
    <property type="term" value="F:RNA polymerase III general transcription initiation factor activity"/>
    <property type="evidence" value="ECO:0007669"/>
    <property type="project" value="TreeGrafter"/>
</dbReference>
<dbReference type="FunFam" id="1.10.472.10:FF:000002">
    <property type="entry name" value="Transcription factor IIIB 90 kDa subunit"/>
    <property type="match status" value="1"/>
</dbReference>
<evidence type="ECO:0000256" key="12">
    <source>
        <dbReference type="PROSITE-ProRule" id="PRU00469"/>
    </source>
</evidence>
<keyword evidence="7" id="KW-0805">Transcription regulation</keyword>
<evidence type="ECO:0000256" key="1">
    <source>
        <dbReference type="ARBA" id="ARBA00004123"/>
    </source>
</evidence>
<dbReference type="InterPro" id="IPR013137">
    <property type="entry name" value="Znf_TFIIB"/>
</dbReference>
<keyword evidence="10" id="KW-0539">Nucleus</keyword>
<evidence type="ECO:0000256" key="3">
    <source>
        <dbReference type="ARBA" id="ARBA00022723"/>
    </source>
</evidence>
<dbReference type="InterPro" id="IPR011665">
    <property type="entry name" value="BRF1_TBP-bd_dom"/>
</dbReference>
<feature type="region of interest" description="Disordered" evidence="14">
    <location>
        <begin position="465"/>
        <end position="498"/>
    </location>
</feature>
<dbReference type="SUPFAM" id="SSF47954">
    <property type="entry name" value="Cyclin-like"/>
    <property type="match status" value="2"/>
</dbReference>
<name>A0A9C5ZFE5_9MUSC</name>
<dbReference type="Pfam" id="PF08271">
    <property type="entry name" value="Zn_Ribbon_TF"/>
    <property type="match status" value="1"/>
</dbReference>
<evidence type="ECO:0000259" key="15">
    <source>
        <dbReference type="PROSITE" id="PS51134"/>
    </source>
</evidence>
<feature type="compositionally biased region" description="Acidic residues" evidence="14">
    <location>
        <begin position="644"/>
        <end position="659"/>
    </location>
</feature>
<comment type="subcellular location">
    <subcellularLocation>
        <location evidence="1">Nucleus</location>
    </subcellularLocation>
</comment>
<keyword evidence="9" id="KW-0804">Transcription</keyword>
<dbReference type="GO" id="GO:0000126">
    <property type="term" value="C:transcription factor TFIIIB complex"/>
    <property type="evidence" value="ECO:0007669"/>
    <property type="project" value="TreeGrafter"/>
</dbReference>
<keyword evidence="13" id="KW-0175">Coiled coil</keyword>
<dbReference type="SUPFAM" id="SSF57783">
    <property type="entry name" value="Zinc beta-ribbon"/>
    <property type="match status" value="1"/>
</dbReference>
<dbReference type="Gene3D" id="2.20.25.10">
    <property type="match status" value="1"/>
</dbReference>
<dbReference type="Pfam" id="PF07741">
    <property type="entry name" value="BRF1"/>
    <property type="match status" value="1"/>
</dbReference>
<keyword evidence="5 12" id="KW-0863">Zinc-finger</keyword>
<keyword evidence="8" id="KW-0010">Activator</keyword>
<accession>A0A9C5ZFE5</accession>
<dbReference type="Gene3D" id="1.10.472.10">
    <property type="entry name" value="Cyclin-like"/>
    <property type="match status" value="2"/>
</dbReference>
<feature type="compositionally biased region" description="Basic and acidic residues" evidence="14">
    <location>
        <begin position="599"/>
        <end position="610"/>
    </location>
</feature>
<dbReference type="InterPro" id="IPR036915">
    <property type="entry name" value="Cyclin-like_sf"/>
</dbReference>
<evidence type="ECO:0000256" key="14">
    <source>
        <dbReference type="SAM" id="MobiDB-lite"/>
    </source>
</evidence>
<proteinExistence type="inferred from homology"/>
<dbReference type="GO" id="GO:0005634">
    <property type="term" value="C:nucleus"/>
    <property type="evidence" value="ECO:0007669"/>
    <property type="project" value="UniProtKB-SubCell"/>
</dbReference>
<dbReference type="KEGG" id="gfs:119640759"/>
<protein>
    <recommendedName>
        <fullName evidence="11">B-related factor 1</fullName>
    </recommendedName>
</protein>
<keyword evidence="3" id="KW-0479">Metal-binding</keyword>
<evidence type="ECO:0000256" key="11">
    <source>
        <dbReference type="ARBA" id="ARBA00031009"/>
    </source>
</evidence>
<dbReference type="PANTHER" id="PTHR11618">
    <property type="entry name" value="TRANSCRIPTION INITIATION FACTOR IIB-RELATED"/>
    <property type="match status" value="1"/>
</dbReference>